<accession>A0A3N6R3Q1</accession>
<evidence type="ECO:0000313" key="1">
    <source>
        <dbReference type="EMBL" id="RQH31346.1"/>
    </source>
</evidence>
<reference evidence="1 2" key="1">
    <citation type="journal article" date="2018" name="ACS Chem. Biol.">
        <title>Ketoreductase domain dysfunction expands chemodiversity: malyngamide biosynthesis in the cyanobacterium Okeania hirsuta.</title>
        <authorList>
            <person name="Moss N.A."/>
            <person name="Leao T."/>
            <person name="Rankin M."/>
            <person name="McCullough T.M."/>
            <person name="Qu P."/>
            <person name="Korobeynikov A."/>
            <person name="Smith J.L."/>
            <person name="Gerwick L."/>
            <person name="Gerwick W.H."/>
        </authorList>
    </citation>
    <scope>NUCLEOTIDE SEQUENCE [LARGE SCALE GENOMIC DNA]</scope>
    <source>
        <strain evidence="1 2">PAB10Feb10-1</strain>
    </source>
</reference>
<dbReference type="EMBL" id="RCBY01000167">
    <property type="protein sequence ID" value="RQH31346.1"/>
    <property type="molecule type" value="Genomic_DNA"/>
</dbReference>
<dbReference type="AlphaFoldDB" id="A0A3N6R3Q1"/>
<evidence type="ECO:0000313" key="2">
    <source>
        <dbReference type="Proteomes" id="UP000269154"/>
    </source>
</evidence>
<keyword evidence="2" id="KW-1185">Reference proteome</keyword>
<organism evidence="1 2">
    <name type="scientific">Okeania hirsuta</name>
    <dbReference type="NCBI Taxonomy" id="1458930"/>
    <lineage>
        <taxon>Bacteria</taxon>
        <taxon>Bacillati</taxon>
        <taxon>Cyanobacteriota</taxon>
        <taxon>Cyanophyceae</taxon>
        <taxon>Oscillatoriophycideae</taxon>
        <taxon>Oscillatoriales</taxon>
        <taxon>Microcoleaceae</taxon>
        <taxon>Okeania</taxon>
    </lineage>
</organism>
<proteinExistence type="predicted"/>
<name>A0A3N6R3Q1_9CYAN</name>
<dbReference type="Proteomes" id="UP000269154">
    <property type="component" value="Unassembled WGS sequence"/>
</dbReference>
<sequence length="68" mass="7772">MTDIGFSIFWSKKVPVFQRKKLKKLVFWDDYARKITLTIFPTTSSMIPISPELLSSPPTKTLLSANPN</sequence>
<gene>
    <name evidence="1" type="ORF">D5R40_23245</name>
</gene>
<protein>
    <submittedName>
        <fullName evidence="1">Uncharacterized protein</fullName>
    </submittedName>
</protein>
<comment type="caution">
    <text evidence="1">The sequence shown here is derived from an EMBL/GenBank/DDBJ whole genome shotgun (WGS) entry which is preliminary data.</text>
</comment>